<dbReference type="RefSeq" id="WP_078236934.1">
    <property type="nucleotide sequence ID" value="NZ_MUYA01000007.1"/>
</dbReference>
<comment type="caution">
    <text evidence="8">The sequence shown here is derived from an EMBL/GenBank/DDBJ whole genome shotgun (WGS) entry which is preliminary data.</text>
</comment>
<dbReference type="NCBIfam" id="TIGR03124">
    <property type="entry name" value="citrate_citX"/>
    <property type="match status" value="1"/>
</dbReference>
<keyword evidence="9" id="KW-1185">Reference proteome</keyword>
<reference evidence="8 9" key="1">
    <citation type="submission" date="2017-02" db="EMBL/GenBank/DDBJ databases">
        <title>Draft genome sequence of Haemophilus paracuniculus CCUG 43573 type strain.</title>
        <authorList>
            <person name="Engstrom-Jakobsson H."/>
            <person name="Salva-Serra F."/>
            <person name="Thorell K."/>
            <person name="Gonzales-Siles L."/>
            <person name="Karlsson R."/>
            <person name="Boulund F."/>
            <person name="Engstrand L."/>
            <person name="Kristiansson E."/>
            <person name="Moore E."/>
        </authorList>
    </citation>
    <scope>NUCLEOTIDE SEQUENCE [LARGE SCALE GENOMIC DNA]</scope>
    <source>
        <strain evidence="8 9">CCUG 43573</strain>
    </source>
</reference>
<organism evidence="8 9">
    <name type="scientific">Haemophilus paracuniculus</name>
    <dbReference type="NCBI Taxonomy" id="734"/>
    <lineage>
        <taxon>Bacteria</taxon>
        <taxon>Pseudomonadati</taxon>
        <taxon>Pseudomonadota</taxon>
        <taxon>Gammaproteobacteria</taxon>
        <taxon>Pasteurellales</taxon>
        <taxon>Pasteurellaceae</taxon>
        <taxon>Haemophilus</taxon>
    </lineage>
</organism>
<keyword evidence="2 7" id="KW-0808">Transferase</keyword>
<dbReference type="AlphaFoldDB" id="A0A1T0ASU0"/>
<dbReference type="EC" id="2.4.2.52" evidence="7"/>
<dbReference type="GO" id="GO:0005524">
    <property type="term" value="F:ATP binding"/>
    <property type="evidence" value="ECO:0007669"/>
    <property type="project" value="UniProtKB-KW"/>
</dbReference>
<dbReference type="Pfam" id="PF03802">
    <property type="entry name" value="CitX"/>
    <property type="match status" value="1"/>
</dbReference>
<comment type="catalytic activity">
    <reaction evidence="6">
        <text>apo-[citrate lyase ACP] + 2'-(5''-triphospho-alpha-D-ribosyl)-3'-dephospho-CoA = holo-[citrate lyase ACP] + diphosphate</text>
        <dbReference type="Rhea" id="RHEA:16333"/>
        <dbReference type="Rhea" id="RHEA-COMP:10157"/>
        <dbReference type="Rhea" id="RHEA-COMP:10158"/>
        <dbReference type="ChEBI" id="CHEBI:29999"/>
        <dbReference type="ChEBI" id="CHEBI:33019"/>
        <dbReference type="ChEBI" id="CHEBI:61378"/>
        <dbReference type="ChEBI" id="CHEBI:82683"/>
        <dbReference type="EC" id="2.7.7.61"/>
    </reaction>
</comment>
<comment type="similarity">
    <text evidence="7">Belongs to the CitG/MdcB family.</text>
</comment>
<name>A0A1T0ASU0_9PAST</name>
<gene>
    <name evidence="7" type="primary">citG</name>
    <name evidence="8" type="ORF">B0187_05880</name>
</gene>
<dbReference type="GO" id="GO:0050519">
    <property type="term" value="F:holo-citrate lyase synthase activity"/>
    <property type="evidence" value="ECO:0007669"/>
    <property type="project" value="UniProtKB-EC"/>
</dbReference>
<keyword evidence="4 7" id="KW-0547">Nucleotide-binding</keyword>
<dbReference type="InterPro" id="IPR002736">
    <property type="entry name" value="CitG"/>
</dbReference>
<proteinExistence type="inferred from homology"/>
<dbReference type="STRING" id="734.B0187_05880"/>
<dbReference type="OrthoDB" id="114886at2"/>
<evidence type="ECO:0000256" key="6">
    <source>
        <dbReference type="ARBA" id="ARBA00048574"/>
    </source>
</evidence>
<accession>A0A1T0ASU0</accession>
<comment type="catalytic activity">
    <reaction evidence="1 7">
        <text>3'-dephospho-CoA + ATP = 2'-(5''-triphospho-alpha-D-ribosyl)-3'-dephospho-CoA + adenine</text>
        <dbReference type="Rhea" id="RHEA:15117"/>
        <dbReference type="ChEBI" id="CHEBI:16708"/>
        <dbReference type="ChEBI" id="CHEBI:30616"/>
        <dbReference type="ChEBI" id="CHEBI:57328"/>
        <dbReference type="ChEBI" id="CHEBI:61378"/>
        <dbReference type="EC" id="2.4.2.52"/>
    </reaction>
</comment>
<protein>
    <recommendedName>
        <fullName evidence="7">Probable 2-(5''-triphosphoribosyl)-3'-dephosphocoenzyme-A synthase</fullName>
        <shortName evidence="7">2-(5''-triphosphoribosyl)-3'-dephospho-CoA synthase</shortName>
        <ecNumber evidence="7">2.4.2.52</ecNumber>
    </recommendedName>
</protein>
<dbReference type="Gene3D" id="1.10.4200.10">
    <property type="entry name" value="Triphosphoribosyl-dephospho-CoA protein"/>
    <property type="match status" value="1"/>
</dbReference>
<evidence type="ECO:0000256" key="1">
    <source>
        <dbReference type="ARBA" id="ARBA00001210"/>
    </source>
</evidence>
<dbReference type="GO" id="GO:0051191">
    <property type="term" value="P:prosthetic group biosynthetic process"/>
    <property type="evidence" value="ECO:0007669"/>
    <property type="project" value="InterPro"/>
</dbReference>
<evidence type="ECO:0000256" key="2">
    <source>
        <dbReference type="ARBA" id="ARBA00022679"/>
    </source>
</evidence>
<dbReference type="Proteomes" id="UP000190867">
    <property type="component" value="Unassembled WGS sequence"/>
</dbReference>
<dbReference type="InterPro" id="IPR005551">
    <property type="entry name" value="CitX"/>
</dbReference>
<dbReference type="PANTHER" id="PTHR30201:SF2">
    <property type="entry name" value="2-(5''-TRIPHOSPHORIBOSYL)-3'-DEPHOSPHOCOENZYME-A SYNTHASE"/>
    <property type="match status" value="1"/>
</dbReference>
<dbReference type="EMBL" id="MUYA01000007">
    <property type="protein sequence ID" value="OOR99285.1"/>
    <property type="molecule type" value="Genomic_DNA"/>
</dbReference>
<dbReference type="PANTHER" id="PTHR30201">
    <property type="entry name" value="TRIPHOSPHORIBOSYL-DEPHOSPHO-COA SYNTHASE"/>
    <property type="match status" value="1"/>
</dbReference>
<dbReference type="Pfam" id="PF01874">
    <property type="entry name" value="CitG"/>
    <property type="match status" value="1"/>
</dbReference>
<dbReference type="GO" id="GO:0046917">
    <property type="term" value="F:triphosphoribosyl-dephospho-CoA synthase activity"/>
    <property type="evidence" value="ECO:0007669"/>
    <property type="project" value="UniProtKB-UniRule"/>
</dbReference>
<sequence>MIFAKICPPFDIEGEAISLETLLNAREARALLQQQCLTDYQQTVLSFTLLAVGAVKKNALLDYVFTKGLAELTALFQTLGIKPTAEFIRPLATGHEAIFSLPIEATTLKRALIALEQSSPLARLWDFDVFEASGRLLSRAEFGLPPRPCLLCNDEGKICTRSRRHSLDEIVAEMQRRVRGDYLAEKIADKVNQALLAELDLTPKPGLVDRQNNGAHKDMDYHTFERSAAALRPFWAKFVQRGIETADLPESQILAEIRPLGQQAEQAMFHATDQINTHKGAIFAFGLVCCAMGRAFALSAETDISQICHTVAQITQGITQELQNVPENQPLTAGIRIFREYGLTGARGEAEAGFPLVRKVLPLLDNQRDPQHQGLILLTALMADNADTNLIHRGGLAGLTFVQNEAHKRLENTDFLQDREACIASLNALDQACIERNLSAGGSADLLALTFFFHLLLRGN</sequence>
<evidence type="ECO:0000256" key="4">
    <source>
        <dbReference type="ARBA" id="ARBA00022741"/>
    </source>
</evidence>
<evidence type="ECO:0000313" key="8">
    <source>
        <dbReference type="EMBL" id="OOR99285.1"/>
    </source>
</evidence>
<dbReference type="InterPro" id="IPR017551">
    <property type="entry name" value="TriPribosyl-deP-CoA_syn_CitG"/>
</dbReference>
<evidence type="ECO:0000256" key="3">
    <source>
        <dbReference type="ARBA" id="ARBA00022695"/>
    </source>
</evidence>
<evidence type="ECO:0000256" key="7">
    <source>
        <dbReference type="HAMAP-Rule" id="MF_00397"/>
    </source>
</evidence>
<keyword evidence="3" id="KW-0548">Nucleotidyltransferase</keyword>
<evidence type="ECO:0000256" key="5">
    <source>
        <dbReference type="ARBA" id="ARBA00022840"/>
    </source>
</evidence>
<dbReference type="HAMAP" id="MF_00397">
    <property type="entry name" value="CitG"/>
    <property type="match status" value="1"/>
</dbReference>
<dbReference type="NCBIfam" id="TIGR03125">
    <property type="entry name" value="citrate_citG"/>
    <property type="match status" value="1"/>
</dbReference>
<keyword evidence="5 7" id="KW-0067">ATP-binding</keyword>
<evidence type="ECO:0000313" key="9">
    <source>
        <dbReference type="Proteomes" id="UP000190867"/>
    </source>
</evidence>